<feature type="compositionally biased region" description="Basic and acidic residues" evidence="11">
    <location>
        <begin position="370"/>
        <end position="393"/>
    </location>
</feature>
<evidence type="ECO:0000256" key="5">
    <source>
        <dbReference type="ARBA" id="ARBA00022553"/>
    </source>
</evidence>
<dbReference type="EMBL" id="OA882224">
    <property type="protein sequence ID" value="CAD7273927.1"/>
    <property type="molecule type" value="Genomic_DNA"/>
</dbReference>
<comment type="subcellular location">
    <subcellularLocation>
        <location evidence="2">Cell projection</location>
        <location evidence="2">Lamellipodium</location>
    </subcellularLocation>
    <subcellularLocation>
        <location evidence="1">Cytoplasm</location>
        <location evidence="1">Cytoskeleton</location>
    </subcellularLocation>
</comment>
<dbReference type="PANTHER" id="PTHR11202">
    <property type="entry name" value="SPROUTY-RELATED, EVH1 DOMAIN-CONTAINING PROTEIN FAMILY MEMBER"/>
    <property type="match status" value="1"/>
</dbReference>
<dbReference type="InterPro" id="IPR000697">
    <property type="entry name" value="WH1/EVH1_dom"/>
</dbReference>
<dbReference type="OrthoDB" id="31170at2759"/>
<evidence type="ECO:0000313" key="14">
    <source>
        <dbReference type="Proteomes" id="UP000678499"/>
    </source>
</evidence>
<dbReference type="GO" id="GO:0030027">
    <property type="term" value="C:lamellipodium"/>
    <property type="evidence" value="ECO:0007669"/>
    <property type="project" value="UniProtKB-SubCell"/>
</dbReference>
<dbReference type="Gene3D" id="2.30.29.30">
    <property type="entry name" value="Pleckstrin-homology domain (PH domain)/Phosphotyrosine-binding domain (PTB)"/>
    <property type="match status" value="1"/>
</dbReference>
<keyword evidence="4" id="KW-0963">Cytoplasm</keyword>
<evidence type="ECO:0000256" key="3">
    <source>
        <dbReference type="ARBA" id="ARBA00009785"/>
    </source>
</evidence>
<feature type="compositionally biased region" description="Pro residues" evidence="11">
    <location>
        <begin position="231"/>
        <end position="255"/>
    </location>
</feature>
<feature type="compositionally biased region" description="Polar residues" evidence="11">
    <location>
        <begin position="418"/>
        <end position="454"/>
    </location>
</feature>
<evidence type="ECO:0000256" key="10">
    <source>
        <dbReference type="SAM" id="Coils"/>
    </source>
</evidence>
<feature type="domain" description="WH1" evidence="12">
    <location>
        <begin position="1"/>
        <end position="113"/>
    </location>
</feature>
<feature type="coiled-coil region" evidence="10">
    <location>
        <begin position="469"/>
        <end position="496"/>
    </location>
</feature>
<dbReference type="InterPro" id="IPR011993">
    <property type="entry name" value="PH-like_dom_sf"/>
</dbReference>
<keyword evidence="8" id="KW-0206">Cytoskeleton</keyword>
<dbReference type="CDD" id="cd01207">
    <property type="entry name" value="EVH1_Ena_VASP-like"/>
    <property type="match status" value="1"/>
</dbReference>
<feature type="compositionally biased region" description="Low complexity" evidence="11">
    <location>
        <begin position="291"/>
        <end position="307"/>
    </location>
</feature>
<evidence type="ECO:0000256" key="2">
    <source>
        <dbReference type="ARBA" id="ARBA00004510"/>
    </source>
</evidence>
<keyword evidence="7" id="KW-0009">Actin-binding</keyword>
<feature type="compositionally biased region" description="Polar residues" evidence="11">
    <location>
        <begin position="315"/>
        <end position="338"/>
    </location>
</feature>
<dbReference type="PROSITE" id="PS50229">
    <property type="entry name" value="WH1"/>
    <property type="match status" value="1"/>
</dbReference>
<feature type="compositionally biased region" description="Polar residues" evidence="11">
    <location>
        <begin position="188"/>
        <end position="198"/>
    </location>
</feature>
<reference evidence="13" key="1">
    <citation type="submission" date="2020-11" db="EMBL/GenBank/DDBJ databases">
        <authorList>
            <person name="Tran Van P."/>
        </authorList>
    </citation>
    <scope>NUCLEOTIDE SEQUENCE</scope>
</reference>
<evidence type="ECO:0000256" key="1">
    <source>
        <dbReference type="ARBA" id="ARBA00004245"/>
    </source>
</evidence>
<dbReference type="PANTHER" id="PTHR11202:SF22">
    <property type="entry name" value="PROTEIN ENABLED"/>
    <property type="match status" value="1"/>
</dbReference>
<evidence type="ECO:0000256" key="7">
    <source>
        <dbReference type="ARBA" id="ARBA00023203"/>
    </source>
</evidence>
<keyword evidence="6" id="KW-0729">SH3-binding</keyword>
<dbReference type="SMART" id="SM00461">
    <property type="entry name" value="WH1"/>
    <property type="match status" value="1"/>
</dbReference>
<evidence type="ECO:0000256" key="9">
    <source>
        <dbReference type="ARBA" id="ARBA00023273"/>
    </source>
</evidence>
<dbReference type="GO" id="GO:0017124">
    <property type="term" value="F:SH3 domain binding"/>
    <property type="evidence" value="ECO:0007669"/>
    <property type="project" value="UniProtKB-KW"/>
</dbReference>
<feature type="compositionally biased region" description="Polar residues" evidence="11">
    <location>
        <begin position="394"/>
        <end position="409"/>
    </location>
</feature>
<comment type="similarity">
    <text evidence="3">Belongs to the Ena/VASP family.</text>
</comment>
<feature type="compositionally biased region" description="Pro residues" evidence="11">
    <location>
        <begin position="115"/>
        <end position="130"/>
    </location>
</feature>
<evidence type="ECO:0000313" key="13">
    <source>
        <dbReference type="EMBL" id="CAD7273927.1"/>
    </source>
</evidence>
<keyword evidence="10" id="KW-0175">Coiled coil</keyword>
<dbReference type="GO" id="GO:0005829">
    <property type="term" value="C:cytosol"/>
    <property type="evidence" value="ECO:0007669"/>
    <property type="project" value="UniProtKB-ARBA"/>
</dbReference>
<dbReference type="Proteomes" id="UP000678499">
    <property type="component" value="Unassembled WGS sequence"/>
</dbReference>
<evidence type="ECO:0000256" key="6">
    <source>
        <dbReference type="ARBA" id="ARBA00023036"/>
    </source>
</evidence>
<dbReference type="GO" id="GO:0003779">
    <property type="term" value="F:actin binding"/>
    <property type="evidence" value="ECO:0007669"/>
    <property type="project" value="UniProtKB-KW"/>
</dbReference>
<evidence type="ECO:0000256" key="11">
    <source>
        <dbReference type="SAM" id="MobiDB-lite"/>
    </source>
</evidence>
<dbReference type="SUPFAM" id="SSF50729">
    <property type="entry name" value="PH domain-like"/>
    <property type="match status" value="1"/>
</dbReference>
<evidence type="ECO:0000256" key="4">
    <source>
        <dbReference type="ARBA" id="ARBA00022490"/>
    </source>
</evidence>
<dbReference type="FunFam" id="2.30.29.30:FF:000047">
    <property type="entry name" value="vasodilator-stimulated phosphoprotein isoform X2"/>
    <property type="match status" value="1"/>
</dbReference>
<organism evidence="13">
    <name type="scientific">Notodromas monacha</name>
    <dbReference type="NCBI Taxonomy" id="399045"/>
    <lineage>
        <taxon>Eukaryota</taxon>
        <taxon>Metazoa</taxon>
        <taxon>Ecdysozoa</taxon>
        <taxon>Arthropoda</taxon>
        <taxon>Crustacea</taxon>
        <taxon>Oligostraca</taxon>
        <taxon>Ostracoda</taxon>
        <taxon>Podocopa</taxon>
        <taxon>Podocopida</taxon>
        <taxon>Cypridocopina</taxon>
        <taxon>Cypridoidea</taxon>
        <taxon>Cyprididae</taxon>
        <taxon>Notodromas</taxon>
    </lineage>
</organism>
<evidence type="ECO:0000259" key="12">
    <source>
        <dbReference type="PROSITE" id="PS50229"/>
    </source>
</evidence>
<keyword evidence="9" id="KW-0966">Cell projection</keyword>
<keyword evidence="5" id="KW-0597">Phosphoprotein</keyword>
<dbReference type="GO" id="GO:0005856">
    <property type="term" value="C:cytoskeleton"/>
    <property type="evidence" value="ECO:0007669"/>
    <property type="project" value="UniProtKB-SubCell"/>
</dbReference>
<sequence>MTSEQSIASARASVMIYDDGLRKWVPSGTSSGLSKVHIYQHVANCSFRVVGRKLQDHEVVINCSVLKTLKYNQATPTFHQWRDCKQSVYGLNFSSKEDADNFAAAMLHAIQVLNSPPPQAGPGAPLPPTPSSSSSSLSQIYSGHQPPTPPVQPIYQSVQGMNGDWEDPYSRGVQDLEQDPRIMPNMGQGHNVNPNASMPSLMGNAPPTPPMSAPGGHHRTSSAPPNHSHGAPPPPPPPPPNFNQGPPAPPPPPVPSMSNGYNGPPPMAPGPPLMSNGGGAPPPPPPPPMMLNSGESLGSLASALSGAKLKKRQSVESIQSANSGSSGTYSTLGRSNGAQVAAVVNASPSGGGGLAGMMDEMTKTLARRRAIAERKEVKEDKDVSDGQKPREKTSPGSGSLNGTRGSNTSIEERYGKTQGANGSQLAVTTTTSSSGLVNGDSAKSLQRRTSSTSEEGVKTDGGDADAVLAAVKQEMMRELRAEISQLRSEMSDELHRIKMEIIEGKAQWS</sequence>
<feature type="compositionally biased region" description="Low complexity" evidence="11">
    <location>
        <begin position="221"/>
        <end position="230"/>
    </location>
</feature>
<feature type="region of interest" description="Disordered" evidence="11">
    <location>
        <begin position="113"/>
        <end position="463"/>
    </location>
</feature>
<dbReference type="GO" id="GO:0030054">
    <property type="term" value="C:cell junction"/>
    <property type="evidence" value="ECO:0007669"/>
    <property type="project" value="UniProtKB-ARBA"/>
</dbReference>
<dbReference type="Pfam" id="PF00568">
    <property type="entry name" value="WH1"/>
    <property type="match status" value="1"/>
</dbReference>
<proteinExistence type="inferred from homology"/>
<dbReference type="AlphaFoldDB" id="A0A7R9BGA8"/>
<dbReference type="EMBL" id="CAJPEX010000187">
    <property type="protein sequence ID" value="CAG0914079.1"/>
    <property type="molecule type" value="Genomic_DNA"/>
</dbReference>
<keyword evidence="14" id="KW-1185">Reference proteome</keyword>
<feature type="compositionally biased region" description="Pro residues" evidence="11">
    <location>
        <begin position="280"/>
        <end position="289"/>
    </location>
</feature>
<gene>
    <name evidence="13" type="ORF">NMOB1V02_LOCUS1790</name>
</gene>
<feature type="compositionally biased region" description="Pro residues" evidence="11">
    <location>
        <begin position="263"/>
        <end position="272"/>
    </location>
</feature>
<name>A0A7R9BGA8_9CRUS</name>
<evidence type="ECO:0000256" key="8">
    <source>
        <dbReference type="ARBA" id="ARBA00023212"/>
    </source>
</evidence>
<protein>
    <recommendedName>
        <fullName evidence="12">WH1 domain-containing protein</fullName>
    </recommendedName>
</protein>
<accession>A0A7R9BGA8</accession>